<dbReference type="GO" id="GO:0005524">
    <property type="term" value="F:ATP binding"/>
    <property type="evidence" value="ECO:0007669"/>
    <property type="project" value="UniProtKB-KW"/>
</dbReference>
<dbReference type="GO" id="GO:0004817">
    <property type="term" value="F:cysteine-tRNA ligase activity"/>
    <property type="evidence" value="ECO:0007669"/>
    <property type="project" value="TreeGrafter"/>
</dbReference>
<accession>X1BVH3</accession>
<evidence type="ECO:0000256" key="3">
    <source>
        <dbReference type="ARBA" id="ARBA00022840"/>
    </source>
</evidence>
<comment type="caution">
    <text evidence="5">The sequence shown here is derived from an EMBL/GenBank/DDBJ whole genome shotgun (WGS) entry which is preliminary data.</text>
</comment>
<dbReference type="PANTHER" id="PTHR10890">
    <property type="entry name" value="CYSTEINYL-TRNA SYNTHETASE"/>
    <property type="match status" value="1"/>
</dbReference>
<dbReference type="InterPro" id="IPR024909">
    <property type="entry name" value="Cys-tRNA/MSH_ligase"/>
</dbReference>
<dbReference type="InterPro" id="IPR014729">
    <property type="entry name" value="Rossmann-like_a/b/a_fold"/>
</dbReference>
<dbReference type="Gene3D" id="3.40.50.620">
    <property type="entry name" value="HUPs"/>
    <property type="match status" value="1"/>
</dbReference>
<keyword evidence="2" id="KW-0547">Nucleotide-binding</keyword>
<organism evidence="5">
    <name type="scientific">marine sediment metagenome</name>
    <dbReference type="NCBI Taxonomy" id="412755"/>
    <lineage>
        <taxon>unclassified sequences</taxon>
        <taxon>metagenomes</taxon>
        <taxon>ecological metagenomes</taxon>
    </lineage>
</organism>
<protein>
    <recommendedName>
        <fullName evidence="4">tRNA synthetases class I catalytic domain-containing protein</fullName>
    </recommendedName>
</protein>
<evidence type="ECO:0000256" key="2">
    <source>
        <dbReference type="ARBA" id="ARBA00022741"/>
    </source>
</evidence>
<keyword evidence="3" id="KW-0067">ATP-binding</keyword>
<dbReference type="AlphaFoldDB" id="X1BVH3"/>
<dbReference type="EMBL" id="BART01014664">
    <property type="protein sequence ID" value="GAG76161.1"/>
    <property type="molecule type" value="Genomic_DNA"/>
</dbReference>
<dbReference type="Pfam" id="PF01406">
    <property type="entry name" value="tRNA-synt_1e"/>
    <property type="match status" value="1"/>
</dbReference>
<evidence type="ECO:0000313" key="5">
    <source>
        <dbReference type="EMBL" id="GAG76161.1"/>
    </source>
</evidence>
<feature type="domain" description="tRNA synthetases class I catalytic" evidence="4">
    <location>
        <begin position="1"/>
        <end position="124"/>
    </location>
</feature>
<evidence type="ECO:0000259" key="4">
    <source>
        <dbReference type="Pfam" id="PF01406"/>
    </source>
</evidence>
<dbReference type="PRINTS" id="PR00983">
    <property type="entry name" value="TRNASYNTHCYS"/>
</dbReference>
<feature type="non-terminal residue" evidence="5">
    <location>
        <position position="124"/>
    </location>
</feature>
<dbReference type="InterPro" id="IPR032678">
    <property type="entry name" value="tRNA-synt_1_cat_dom"/>
</dbReference>
<dbReference type="GO" id="GO:0006423">
    <property type="term" value="P:cysteinyl-tRNA aminoacylation"/>
    <property type="evidence" value="ECO:0007669"/>
    <property type="project" value="TreeGrafter"/>
</dbReference>
<keyword evidence="1" id="KW-0436">Ligase</keyword>
<reference evidence="5" key="1">
    <citation type="journal article" date="2014" name="Front. Microbiol.">
        <title>High frequency of phylogenetically diverse reductive dehalogenase-homologous genes in deep subseafloor sedimentary metagenomes.</title>
        <authorList>
            <person name="Kawai M."/>
            <person name="Futagami T."/>
            <person name="Toyoda A."/>
            <person name="Takaki Y."/>
            <person name="Nishi S."/>
            <person name="Hori S."/>
            <person name="Arai W."/>
            <person name="Tsubouchi T."/>
            <person name="Morono Y."/>
            <person name="Uchiyama I."/>
            <person name="Ito T."/>
            <person name="Fujiyama A."/>
            <person name="Inagaki F."/>
            <person name="Takami H."/>
        </authorList>
    </citation>
    <scope>NUCLEOTIDE SEQUENCE</scope>
    <source>
        <strain evidence="5">Expedition CK06-06</strain>
    </source>
</reference>
<feature type="non-terminal residue" evidence="5">
    <location>
        <position position="1"/>
    </location>
</feature>
<dbReference type="GO" id="GO:0005829">
    <property type="term" value="C:cytosol"/>
    <property type="evidence" value="ECO:0007669"/>
    <property type="project" value="TreeGrafter"/>
</dbReference>
<dbReference type="SUPFAM" id="SSF52374">
    <property type="entry name" value="Nucleotidylyl transferase"/>
    <property type="match status" value="1"/>
</dbReference>
<name>X1BVH3_9ZZZZ</name>
<proteinExistence type="predicted"/>
<gene>
    <name evidence="5" type="ORF">S01H4_29059</name>
</gene>
<sequence length="124" mass="13544">PKIIEVIQGLVDKGYAYPAGGSVYFRVKNVPDYGKLSHRSLESMMSANGALGSDDKESPMDFVLWKAAKPGEPSWESPWGAGRPGWHIECSVMSLKYLGSTLDIHGGGQDLVFPHHENEIAQSE</sequence>
<evidence type="ECO:0000256" key="1">
    <source>
        <dbReference type="ARBA" id="ARBA00022598"/>
    </source>
</evidence>
<dbReference type="PANTHER" id="PTHR10890:SF3">
    <property type="entry name" value="CYSTEINE--TRNA LIGASE, CYTOPLASMIC"/>
    <property type="match status" value="1"/>
</dbReference>